<organism evidence="2 3">
    <name type="scientific">Coccidioides immitis RMSCC 2394</name>
    <dbReference type="NCBI Taxonomy" id="404692"/>
    <lineage>
        <taxon>Eukaryota</taxon>
        <taxon>Fungi</taxon>
        <taxon>Dikarya</taxon>
        <taxon>Ascomycota</taxon>
        <taxon>Pezizomycotina</taxon>
        <taxon>Eurotiomycetes</taxon>
        <taxon>Eurotiomycetidae</taxon>
        <taxon>Onygenales</taxon>
        <taxon>Onygenaceae</taxon>
        <taxon>Coccidioides</taxon>
    </lineage>
</organism>
<feature type="compositionally biased region" description="Low complexity" evidence="1">
    <location>
        <begin position="157"/>
        <end position="167"/>
    </location>
</feature>
<dbReference type="Gene3D" id="1.25.40.1010">
    <property type="match status" value="1"/>
</dbReference>
<feature type="region of interest" description="Disordered" evidence="1">
    <location>
        <begin position="118"/>
        <end position="167"/>
    </location>
</feature>
<evidence type="ECO:0000313" key="3">
    <source>
        <dbReference type="Proteomes" id="UP000054565"/>
    </source>
</evidence>
<dbReference type="Proteomes" id="UP000054565">
    <property type="component" value="Unassembled WGS sequence"/>
</dbReference>
<gene>
    <name evidence="2" type="ORF">CIRG_09863</name>
</gene>
<evidence type="ECO:0000256" key="1">
    <source>
        <dbReference type="SAM" id="MobiDB-lite"/>
    </source>
</evidence>
<sequence length="167" mass="18604">MAPTIILSNIDFVMAMIHCKHITVNADDMKLILDISIITELNYFSLIDVSDCFISAISASAAITCHLYSVPAPSTTAAAPPLLSLPTTASLPFPGADRISTCQIMGIRAPVQFTKPVLQEQEKKKEEKKKKKKKKRKKKKEKENYDNNKNNNDDKNNNNNNDNKLAI</sequence>
<evidence type="ECO:0000313" key="2">
    <source>
        <dbReference type="EMBL" id="KMP09693.1"/>
    </source>
</evidence>
<protein>
    <submittedName>
        <fullName evidence="2">Uncharacterized protein</fullName>
    </submittedName>
</protein>
<feature type="compositionally biased region" description="Basic residues" evidence="1">
    <location>
        <begin position="126"/>
        <end position="140"/>
    </location>
</feature>
<dbReference type="EMBL" id="DS028099">
    <property type="protein sequence ID" value="KMP09693.1"/>
    <property type="molecule type" value="Genomic_DNA"/>
</dbReference>
<feature type="compositionally biased region" description="Basic and acidic residues" evidence="1">
    <location>
        <begin position="141"/>
        <end position="156"/>
    </location>
</feature>
<proteinExistence type="predicted"/>
<accession>A0A0J6YRU5</accession>
<name>A0A0J6YRU5_COCIT</name>
<dbReference type="AlphaFoldDB" id="A0A0J6YRU5"/>
<reference evidence="3" key="1">
    <citation type="journal article" date="2010" name="Genome Res.">
        <title>Population genomic sequencing of Coccidioides fungi reveals recent hybridization and transposon control.</title>
        <authorList>
            <person name="Neafsey D.E."/>
            <person name="Barker B.M."/>
            <person name="Sharpton T.J."/>
            <person name="Stajich J.E."/>
            <person name="Park D.J."/>
            <person name="Whiston E."/>
            <person name="Hung C.-Y."/>
            <person name="McMahan C."/>
            <person name="White J."/>
            <person name="Sykes S."/>
            <person name="Heiman D."/>
            <person name="Young S."/>
            <person name="Zeng Q."/>
            <person name="Abouelleil A."/>
            <person name="Aftuck L."/>
            <person name="Bessette D."/>
            <person name="Brown A."/>
            <person name="FitzGerald M."/>
            <person name="Lui A."/>
            <person name="Macdonald J.P."/>
            <person name="Priest M."/>
            <person name="Orbach M.J."/>
            <person name="Galgiani J.N."/>
            <person name="Kirkland T.N."/>
            <person name="Cole G.T."/>
            <person name="Birren B.W."/>
            <person name="Henn M.R."/>
            <person name="Taylor J.W."/>
            <person name="Rounsley S.D."/>
        </authorList>
    </citation>
    <scope>NUCLEOTIDE SEQUENCE [LARGE SCALE GENOMIC DNA]</scope>
    <source>
        <strain evidence="3">RMSCC 2394</strain>
    </source>
</reference>